<sequence length="80" mass="8271">FGSERRGLKTGIIFNNQMDDFSSPNITNSYGILPSPANFIVPGKRPLSSMCPAVLIAADGSVSQVLGAAGGSKITTATAW</sequence>
<dbReference type="OrthoDB" id="1081007at2759"/>
<comment type="caution">
    <text evidence="2">The sequence shown here is derived from an EMBL/GenBank/DDBJ whole genome shotgun (WGS) entry which is preliminary data.</text>
</comment>
<dbReference type="GO" id="GO:0036374">
    <property type="term" value="F:glutathione hydrolase activity"/>
    <property type="evidence" value="ECO:0007669"/>
    <property type="project" value="InterPro"/>
</dbReference>
<feature type="binding site" evidence="1">
    <location>
        <position position="20"/>
    </location>
    <ligand>
        <name>L-glutamate</name>
        <dbReference type="ChEBI" id="CHEBI:29985"/>
    </ligand>
</feature>
<dbReference type="PRINTS" id="PR01210">
    <property type="entry name" value="GGTRANSPTASE"/>
</dbReference>
<evidence type="ECO:0000313" key="3">
    <source>
        <dbReference type="Proteomes" id="UP000678393"/>
    </source>
</evidence>
<gene>
    <name evidence="2" type="ORF">CUNI_LOCUS921</name>
</gene>
<evidence type="ECO:0000313" key="2">
    <source>
        <dbReference type="EMBL" id="CAG5115363.1"/>
    </source>
</evidence>
<feature type="non-terminal residue" evidence="2">
    <location>
        <position position="1"/>
    </location>
</feature>
<proteinExistence type="predicted"/>
<feature type="binding site" evidence="1">
    <location>
        <position position="71"/>
    </location>
    <ligand>
        <name>L-glutamate</name>
        <dbReference type="ChEBI" id="CHEBI:29985"/>
    </ligand>
</feature>
<dbReference type="PANTHER" id="PTHR11686:SF9">
    <property type="entry name" value="RE13973P"/>
    <property type="match status" value="1"/>
</dbReference>
<dbReference type="SUPFAM" id="SSF56235">
    <property type="entry name" value="N-terminal nucleophile aminohydrolases (Ntn hydrolases)"/>
    <property type="match status" value="1"/>
</dbReference>
<accession>A0A8S3YDR8</accession>
<dbReference type="Gene3D" id="3.60.20.40">
    <property type="match status" value="1"/>
</dbReference>
<dbReference type="InterPro" id="IPR000101">
    <property type="entry name" value="GGT_peptidase"/>
</dbReference>
<dbReference type="InterPro" id="IPR043137">
    <property type="entry name" value="GGT_ssub_C"/>
</dbReference>
<name>A0A8S3YDR8_9EUPU</name>
<dbReference type="PANTHER" id="PTHR11686">
    <property type="entry name" value="GAMMA GLUTAMYL TRANSPEPTIDASE"/>
    <property type="match status" value="1"/>
</dbReference>
<protein>
    <submittedName>
        <fullName evidence="2">Uncharacterized protein</fullName>
    </submittedName>
</protein>
<dbReference type="GO" id="GO:0005886">
    <property type="term" value="C:plasma membrane"/>
    <property type="evidence" value="ECO:0007669"/>
    <property type="project" value="TreeGrafter"/>
</dbReference>
<feature type="non-terminal residue" evidence="2">
    <location>
        <position position="80"/>
    </location>
</feature>
<dbReference type="AlphaFoldDB" id="A0A8S3YDR8"/>
<evidence type="ECO:0000256" key="1">
    <source>
        <dbReference type="PIRSR" id="PIRSR600101-2"/>
    </source>
</evidence>
<dbReference type="Proteomes" id="UP000678393">
    <property type="component" value="Unassembled WGS sequence"/>
</dbReference>
<dbReference type="InterPro" id="IPR029055">
    <property type="entry name" value="Ntn_hydrolases_N"/>
</dbReference>
<organism evidence="2 3">
    <name type="scientific">Candidula unifasciata</name>
    <dbReference type="NCBI Taxonomy" id="100452"/>
    <lineage>
        <taxon>Eukaryota</taxon>
        <taxon>Metazoa</taxon>
        <taxon>Spiralia</taxon>
        <taxon>Lophotrochozoa</taxon>
        <taxon>Mollusca</taxon>
        <taxon>Gastropoda</taxon>
        <taxon>Heterobranchia</taxon>
        <taxon>Euthyneura</taxon>
        <taxon>Panpulmonata</taxon>
        <taxon>Eupulmonata</taxon>
        <taxon>Stylommatophora</taxon>
        <taxon>Helicina</taxon>
        <taxon>Helicoidea</taxon>
        <taxon>Geomitridae</taxon>
        <taxon>Candidula</taxon>
    </lineage>
</organism>
<dbReference type="EMBL" id="CAJHNH020000111">
    <property type="protein sequence ID" value="CAG5115363.1"/>
    <property type="molecule type" value="Genomic_DNA"/>
</dbReference>
<feature type="binding site" evidence="1">
    <location>
        <begin position="48"/>
        <end position="49"/>
    </location>
    <ligand>
        <name>L-glutamate</name>
        <dbReference type="ChEBI" id="CHEBI:29985"/>
    </ligand>
</feature>
<keyword evidence="3" id="KW-1185">Reference proteome</keyword>
<reference evidence="2" key="1">
    <citation type="submission" date="2021-04" db="EMBL/GenBank/DDBJ databases">
        <authorList>
            <consortium name="Molecular Ecology Group"/>
        </authorList>
    </citation>
    <scope>NUCLEOTIDE SEQUENCE</scope>
</reference>
<dbReference type="Pfam" id="PF01019">
    <property type="entry name" value="G_glu_transpept"/>
    <property type="match status" value="1"/>
</dbReference>
<dbReference type="GO" id="GO:0006751">
    <property type="term" value="P:glutathione catabolic process"/>
    <property type="evidence" value="ECO:0007669"/>
    <property type="project" value="InterPro"/>
</dbReference>